<evidence type="ECO:0000313" key="6">
    <source>
        <dbReference type="Proteomes" id="UP000197468"/>
    </source>
</evidence>
<dbReference type="InterPro" id="IPR050624">
    <property type="entry name" value="HTH-type_Tx_Regulator"/>
</dbReference>
<reference evidence="5 6" key="1">
    <citation type="journal article" date="2008" name="Int. J. Syst. Evol. Microbiol.">
        <title>Description of Roseateles aquatilis sp. nov. and Roseateles terrae sp. nov., in the class Betaproteobacteria, and emended description of the genus Roseateles.</title>
        <authorList>
            <person name="Gomila M."/>
            <person name="Bowien B."/>
            <person name="Falsen E."/>
            <person name="Moore E.R."/>
            <person name="Lalucat J."/>
        </authorList>
    </citation>
    <scope>NUCLEOTIDE SEQUENCE [LARGE SCALE GENOMIC DNA]</scope>
    <source>
        <strain evidence="5 6">CCUG 48205</strain>
    </source>
</reference>
<keyword evidence="6" id="KW-1185">Reference proteome</keyword>
<dbReference type="InterPro" id="IPR009057">
    <property type="entry name" value="Homeodomain-like_sf"/>
</dbReference>
<dbReference type="EMBL" id="NIOF01000004">
    <property type="protein sequence ID" value="OWQ90955.1"/>
    <property type="molecule type" value="Genomic_DNA"/>
</dbReference>
<dbReference type="Gene3D" id="1.10.10.60">
    <property type="entry name" value="Homeodomain-like"/>
    <property type="match status" value="1"/>
</dbReference>
<organism evidence="5 6">
    <name type="scientific">Roseateles aquatilis</name>
    <dbReference type="NCBI Taxonomy" id="431061"/>
    <lineage>
        <taxon>Bacteria</taxon>
        <taxon>Pseudomonadati</taxon>
        <taxon>Pseudomonadota</taxon>
        <taxon>Betaproteobacteria</taxon>
        <taxon>Burkholderiales</taxon>
        <taxon>Sphaerotilaceae</taxon>
        <taxon>Roseateles</taxon>
    </lineage>
</organism>
<dbReference type="AlphaFoldDB" id="A0A246JE89"/>
<dbReference type="SUPFAM" id="SSF46689">
    <property type="entry name" value="Homeodomain-like"/>
    <property type="match status" value="1"/>
</dbReference>
<dbReference type="PROSITE" id="PS50977">
    <property type="entry name" value="HTH_TETR_2"/>
    <property type="match status" value="1"/>
</dbReference>
<dbReference type="GO" id="GO:0003677">
    <property type="term" value="F:DNA binding"/>
    <property type="evidence" value="ECO:0007669"/>
    <property type="project" value="UniProtKB-UniRule"/>
</dbReference>
<feature type="region of interest" description="Disordered" evidence="3">
    <location>
        <begin position="1"/>
        <end position="26"/>
    </location>
</feature>
<feature type="compositionally biased region" description="Basic and acidic residues" evidence="3">
    <location>
        <begin position="15"/>
        <end position="26"/>
    </location>
</feature>
<dbReference type="PANTHER" id="PTHR43479:SF11">
    <property type="entry name" value="ACREF_ENVCD OPERON REPRESSOR-RELATED"/>
    <property type="match status" value="1"/>
</dbReference>
<dbReference type="SUPFAM" id="SSF48498">
    <property type="entry name" value="Tetracyclin repressor-like, C-terminal domain"/>
    <property type="match status" value="1"/>
</dbReference>
<name>A0A246JE89_9BURK</name>
<accession>A0A246JE89</accession>
<dbReference type="PANTHER" id="PTHR43479">
    <property type="entry name" value="ACREF/ENVCD OPERON REPRESSOR-RELATED"/>
    <property type="match status" value="1"/>
</dbReference>
<gene>
    <name evidence="5" type="ORF">CDN99_12430</name>
</gene>
<evidence type="ECO:0000256" key="2">
    <source>
        <dbReference type="PROSITE-ProRule" id="PRU00335"/>
    </source>
</evidence>
<feature type="domain" description="HTH tetR-type" evidence="4">
    <location>
        <begin position="24"/>
        <end position="84"/>
    </location>
</feature>
<protein>
    <recommendedName>
        <fullName evidence="4">HTH tetR-type domain-containing protein</fullName>
    </recommendedName>
</protein>
<evidence type="ECO:0000256" key="3">
    <source>
        <dbReference type="SAM" id="MobiDB-lite"/>
    </source>
</evidence>
<evidence type="ECO:0000259" key="4">
    <source>
        <dbReference type="PROSITE" id="PS50977"/>
    </source>
</evidence>
<dbReference type="Gene3D" id="1.10.357.10">
    <property type="entry name" value="Tetracycline Repressor, domain 2"/>
    <property type="match status" value="1"/>
</dbReference>
<dbReference type="InterPro" id="IPR036271">
    <property type="entry name" value="Tet_transcr_reg_TetR-rel_C_sf"/>
</dbReference>
<dbReference type="OrthoDB" id="9809772at2"/>
<dbReference type="InterPro" id="IPR001647">
    <property type="entry name" value="HTH_TetR"/>
</dbReference>
<proteinExistence type="predicted"/>
<feature type="DNA-binding region" description="H-T-H motif" evidence="2">
    <location>
        <begin position="47"/>
        <end position="66"/>
    </location>
</feature>
<dbReference type="RefSeq" id="WP_088385161.1">
    <property type="nucleotide sequence ID" value="NZ_NIOF01000004.1"/>
</dbReference>
<keyword evidence="1 2" id="KW-0238">DNA-binding</keyword>
<sequence length="224" mass="24437">MSDRNAAAPSRRAQRKAEQPRSGDERERAILEAARTAVKGGTFETVSISELAASAKVSRSSFYFYFASKDALLATLVEQVLAEIFANLRLAASRKGANIRSQIKEAVGHIVNAWLAHREILCAAVELSSRMPVIAQLWNQAVVGSVDLSLEQLDLAALARRRSTLRRQAHLLAWGQERNLYNLAKSGGDAAAFAAMTADLTEMWITALYVPAESPISKVKGSKR</sequence>
<evidence type="ECO:0000313" key="5">
    <source>
        <dbReference type="EMBL" id="OWQ90955.1"/>
    </source>
</evidence>
<comment type="caution">
    <text evidence="5">The sequence shown here is derived from an EMBL/GenBank/DDBJ whole genome shotgun (WGS) entry which is preliminary data.</text>
</comment>
<dbReference type="Proteomes" id="UP000197468">
    <property type="component" value="Unassembled WGS sequence"/>
</dbReference>
<evidence type="ECO:0000256" key="1">
    <source>
        <dbReference type="ARBA" id="ARBA00023125"/>
    </source>
</evidence>
<dbReference type="Pfam" id="PF00440">
    <property type="entry name" value="TetR_N"/>
    <property type="match status" value="1"/>
</dbReference>